<dbReference type="Proteomes" id="UP000004169">
    <property type="component" value="Unassembled WGS sequence"/>
</dbReference>
<name>H8FS99_MAGML</name>
<proteinExistence type="predicted"/>
<reference evidence="2 3" key="1">
    <citation type="journal article" date="2012" name="J. Bacteriol.">
        <title>Draft Genome Sequence of the Purple Photosynthetic Bacterium Phaeospirillum molischianum DSM120, a Particularly Versatile Bacterium.</title>
        <authorList>
            <person name="Duquesne K."/>
            <person name="Prima V."/>
            <person name="Ji B."/>
            <person name="Rouy Z."/>
            <person name="Medigue C."/>
            <person name="Talla E."/>
            <person name="Sturgis J.N."/>
        </authorList>
    </citation>
    <scope>NUCLEOTIDE SEQUENCE [LARGE SCALE GENOMIC DNA]</scope>
    <source>
        <strain evidence="3">DSM120</strain>
    </source>
</reference>
<dbReference type="STRING" id="1150626.PHAMO_270078"/>
<dbReference type="AntiFam" id="ANF00077">
    <property type="entry name" value="Shadow ORF (opposite AtoC)"/>
</dbReference>
<dbReference type="AntiFam" id="ANF00203">
    <property type="entry name" value="Shadow ORF (opposite algB)"/>
</dbReference>
<feature type="compositionally biased region" description="Basic residues" evidence="1">
    <location>
        <begin position="155"/>
        <end position="165"/>
    </location>
</feature>
<dbReference type="AlphaFoldDB" id="H8FS99"/>
<keyword evidence="3" id="KW-1185">Reference proteome</keyword>
<gene>
    <name evidence="2" type="ORF">PHAMO_270078</name>
</gene>
<organism evidence="2 3">
    <name type="scientific">Magnetospirillum molischianum DSM 120</name>
    <dbReference type="NCBI Taxonomy" id="1150626"/>
    <lineage>
        <taxon>Bacteria</taxon>
        <taxon>Pseudomonadati</taxon>
        <taxon>Pseudomonadota</taxon>
        <taxon>Alphaproteobacteria</taxon>
        <taxon>Rhodospirillales</taxon>
        <taxon>Rhodospirillaceae</taxon>
        <taxon>Magnetospirillum</taxon>
    </lineage>
</organism>
<evidence type="ECO:0000313" key="2">
    <source>
        <dbReference type="EMBL" id="CCG41237.1"/>
    </source>
</evidence>
<dbReference type="EMBL" id="CAHP01000020">
    <property type="protein sequence ID" value="CCG41237.1"/>
    <property type="molecule type" value="Genomic_DNA"/>
</dbReference>
<protein>
    <submittedName>
        <fullName evidence="2">Uncharacterized protein</fullName>
    </submittedName>
</protein>
<evidence type="ECO:0000256" key="1">
    <source>
        <dbReference type="SAM" id="MobiDB-lite"/>
    </source>
</evidence>
<comment type="caution">
    <text evidence="2">The sequence shown here is derived from an EMBL/GenBank/DDBJ whole genome shotgun (WGS) entry which is preliminary data.</text>
</comment>
<accession>H8FS99</accession>
<dbReference type="eggNOG" id="ENOG5033VDN">
    <property type="taxonomic scope" value="Bacteria"/>
</dbReference>
<feature type="region of interest" description="Disordered" evidence="1">
    <location>
        <begin position="155"/>
        <end position="183"/>
    </location>
</feature>
<evidence type="ECO:0000313" key="3">
    <source>
        <dbReference type="Proteomes" id="UP000004169"/>
    </source>
</evidence>
<sequence length="530" mass="57173">MAGRDQSEIDRSRLASAQRHHLTFLQHPQQTGLQRQRHVADFVQEQGAAMRLANPSGRTVPPGAGKCAGRIAEQFGLDHMFGQGAAIDRDDRLAAARPGGMDSGGEHLLADAGFTLQQKRNRLSGHFAGAIDGPRHPLVAGIEFRQGVADRLKRRGTIGTRHRPPPRLDSHEQASSIGPDRRYHPARSAASMVLDGGEAQGQRLFDPYPADIAHIQPKQGQTGPIGPDDLPRLRQRDQPFGQSPQSLGTGMQVQAQRAVVTGLEQLILNHMPGSADQSDGMRVVAAMVSGNVEDAEHISSRPDHRHGGTGKKAILLEEMLAAMNHHRSGFGQGSPDRVGAAMVLVPRRPRPQRHPVGAFQEIGIAQSFDHHPVIVGQDHHTACALSLSVQIIHHRTSTQHQIAPSFEREGEARFRNRVGPCVTGEGLQSGPQTALPGLGDGGIDHPGGWKRAAIKHMPSVMQRGVRLAPEVIHDVSPPWGILPDGGTLSIASSVIAGHASTQEKDRRSIPLFHFATLSRNGTGHRRAETH</sequence>